<dbReference type="Gene3D" id="3.40.50.1820">
    <property type="entry name" value="alpha/beta hydrolase"/>
    <property type="match status" value="1"/>
</dbReference>
<evidence type="ECO:0000256" key="1">
    <source>
        <dbReference type="ARBA" id="ARBA00022801"/>
    </source>
</evidence>
<feature type="chain" id="PRO_5042485344" evidence="2">
    <location>
        <begin position="24"/>
        <end position="860"/>
    </location>
</feature>
<protein>
    <submittedName>
        <fullName evidence="4">Dipeptidyl aminopeptidase/acylaminoacyl peptidase</fullName>
    </submittedName>
</protein>
<dbReference type="Proteomes" id="UP000183496">
    <property type="component" value="Unassembled WGS sequence"/>
</dbReference>
<dbReference type="RefSeq" id="WP_041892427.1">
    <property type="nucleotide sequence ID" value="NZ_CP010817.1"/>
</dbReference>
<gene>
    <name evidence="4" type="ORF">SAMN04488089_1229</name>
</gene>
<dbReference type="PANTHER" id="PTHR42776">
    <property type="entry name" value="SERINE PEPTIDASE S9 FAMILY MEMBER"/>
    <property type="match status" value="1"/>
</dbReference>
<dbReference type="GO" id="GO:0004252">
    <property type="term" value="F:serine-type endopeptidase activity"/>
    <property type="evidence" value="ECO:0007669"/>
    <property type="project" value="TreeGrafter"/>
</dbReference>
<proteinExistence type="predicted"/>
<dbReference type="AlphaFoldDB" id="A0AAJ4W6Z4"/>
<dbReference type="KEGG" id="mpw:MPR_2162"/>
<organism evidence="4 5">
    <name type="scientific">Myroides profundi</name>
    <dbReference type="NCBI Taxonomy" id="480520"/>
    <lineage>
        <taxon>Bacteria</taxon>
        <taxon>Pseudomonadati</taxon>
        <taxon>Bacteroidota</taxon>
        <taxon>Flavobacteriia</taxon>
        <taxon>Flavobacteriales</taxon>
        <taxon>Flavobacteriaceae</taxon>
        <taxon>Myroides</taxon>
    </lineage>
</organism>
<feature type="domain" description="Peptidase S9 prolyl oligopeptidase catalytic" evidence="3">
    <location>
        <begin position="670"/>
        <end position="836"/>
    </location>
</feature>
<dbReference type="GO" id="GO:0006508">
    <property type="term" value="P:proteolysis"/>
    <property type="evidence" value="ECO:0007669"/>
    <property type="project" value="InterPro"/>
</dbReference>
<dbReference type="InterPro" id="IPR001375">
    <property type="entry name" value="Peptidase_S9_cat"/>
</dbReference>
<evidence type="ECO:0000313" key="4">
    <source>
        <dbReference type="EMBL" id="SER62534.1"/>
    </source>
</evidence>
<dbReference type="GO" id="GO:0004177">
    <property type="term" value="F:aminopeptidase activity"/>
    <property type="evidence" value="ECO:0007669"/>
    <property type="project" value="UniProtKB-KW"/>
</dbReference>
<sequence length="860" mass="101230">MNINIKTFYATLFLLLSILTSSAQTINDSLKYSELINSLLSKNGKIAVIHKYYKPDSKRDSVFIYNEGKLIDSKQSNFNYRQFKNNSIISYNTNKKEIEILNGHTLKNQIIPNVTKPIIIENYGLLFYLNSSTKIYNLVQILQKGNKVIWTSPKDKVSFTDVSDDKQNLIIQYSNKQKGIEIINLTNFKKTVNKEIKFTIKQAIWSKKHPIVFLLPNSIGDNKYPFVTFYHYNNNFIKKQVLNDSSYYHDLESTSNNSFKIIRTYNSNYLPYNTKKVELWSTNDRYLRNAISKAGAQTTTTNEHTFFNYTNNEATLSEKLNNYESISLNENTFLVFDSNQYLDYTYQWSSRPRDISIYNIKEDTLTVIVKQLNSPFNTTSLSPKGNYFIYSKENTLHFYNTNERIIENTLKLKKNNELKKVRLRTWSQDERFFYFSANSNLMRYDTKTKTFKTIISSNSADLHYSVLNSSNNSTYNANSELYYHSLSNNNNLLLVKKWDSKKNTQSLVVLDNEKQNWIVKDTENRISNIKYSDDLKSITYSLENFNNPKSVYLFQKNKTILLLENKITKEHFSWQKQKIISYKDKYGNNLKGVLFYPKDFDPNKKYPMITHIYEIQNQIANIFTYPTYLNSNGFNITLLQENKYFVFLPDIFDTQQGTGLSALHCVEQAIDSVLKQEKSIDKNNLGLYGFSHGGYETNFIITQNHMFKAAVSGSGNSDIIRSYFSYNENFVSPFFFQFENGQYKMPKTFKEDKDLYLKNSPILYTDQIKTPLLTFTGKKDENIHWEQQREFFIAMLRYKIPHVALFYNNEGHGLLKKENQIDITKRLIQWFDYFLKDIDTKEANWVYQYTTFEEERITNN</sequence>
<dbReference type="InterPro" id="IPR029058">
    <property type="entry name" value="AB_hydrolase_fold"/>
</dbReference>
<dbReference type="Pfam" id="PF00326">
    <property type="entry name" value="Peptidase_S9"/>
    <property type="match status" value="1"/>
</dbReference>
<dbReference type="SUPFAM" id="SSF53474">
    <property type="entry name" value="alpha/beta-Hydrolases"/>
    <property type="match status" value="1"/>
</dbReference>
<evidence type="ECO:0000313" key="5">
    <source>
        <dbReference type="Proteomes" id="UP000183496"/>
    </source>
</evidence>
<dbReference type="EMBL" id="FOFY01000022">
    <property type="protein sequence ID" value="SER62534.1"/>
    <property type="molecule type" value="Genomic_DNA"/>
</dbReference>
<dbReference type="SUPFAM" id="SSF82171">
    <property type="entry name" value="DPP6 N-terminal domain-like"/>
    <property type="match status" value="1"/>
</dbReference>
<keyword evidence="5" id="KW-1185">Reference proteome</keyword>
<evidence type="ECO:0000259" key="3">
    <source>
        <dbReference type="Pfam" id="PF00326"/>
    </source>
</evidence>
<name>A0AAJ4W6Z4_MYRPR</name>
<keyword evidence="1" id="KW-0378">Hydrolase</keyword>
<accession>A0AAJ4W6Z4</accession>
<keyword evidence="2" id="KW-0732">Signal</keyword>
<keyword evidence="4" id="KW-0645">Protease</keyword>
<keyword evidence="4" id="KW-0031">Aminopeptidase</keyword>
<reference evidence="4 5" key="1">
    <citation type="submission" date="2016-10" db="EMBL/GenBank/DDBJ databases">
        <authorList>
            <person name="Varghese N."/>
            <person name="Submissions S."/>
        </authorList>
    </citation>
    <scope>NUCLEOTIDE SEQUENCE [LARGE SCALE GENOMIC DNA]</scope>
    <source>
        <strain evidence="5">DSM 19823 / KCTC 23066 / CCTCC M 208030 / D25</strain>
    </source>
</reference>
<comment type="caution">
    <text evidence="4">The sequence shown here is derived from an EMBL/GenBank/DDBJ whole genome shotgun (WGS) entry which is preliminary data.</text>
</comment>
<dbReference type="PANTHER" id="PTHR42776:SF4">
    <property type="entry name" value="ACYLAMINO-ACID-RELEASING ENZYME"/>
    <property type="match status" value="1"/>
</dbReference>
<evidence type="ECO:0000256" key="2">
    <source>
        <dbReference type="SAM" id="SignalP"/>
    </source>
</evidence>
<feature type="signal peptide" evidence="2">
    <location>
        <begin position="1"/>
        <end position="23"/>
    </location>
</feature>